<accession>A0A098S5B2</accession>
<evidence type="ECO:0000313" key="4">
    <source>
        <dbReference type="Proteomes" id="UP000029736"/>
    </source>
</evidence>
<protein>
    <recommendedName>
        <fullName evidence="5">Outer membrane protein beta-barrel domain-containing protein</fullName>
    </recommendedName>
</protein>
<feature type="transmembrane region" description="Helical" evidence="2">
    <location>
        <begin position="37"/>
        <end position="57"/>
    </location>
</feature>
<keyword evidence="2" id="KW-0472">Membrane</keyword>
<dbReference type="Proteomes" id="UP000029736">
    <property type="component" value="Unassembled WGS sequence"/>
</dbReference>
<keyword evidence="2" id="KW-0812">Transmembrane</keyword>
<comment type="caution">
    <text evidence="3">The sequence shown here is derived from an EMBL/GenBank/DDBJ whole genome shotgun (WGS) entry which is preliminary data.</text>
</comment>
<evidence type="ECO:0000256" key="1">
    <source>
        <dbReference type="SAM" id="MobiDB-lite"/>
    </source>
</evidence>
<gene>
    <name evidence="3" type="ORF">IX84_21400</name>
</gene>
<feature type="compositionally biased region" description="Polar residues" evidence="1">
    <location>
        <begin position="141"/>
        <end position="152"/>
    </location>
</feature>
<proteinExistence type="predicted"/>
<dbReference type="RefSeq" id="WP_044225082.1">
    <property type="nucleotide sequence ID" value="NZ_JBKAGJ010000010.1"/>
</dbReference>
<evidence type="ECO:0000256" key="2">
    <source>
        <dbReference type="SAM" id="Phobius"/>
    </source>
</evidence>
<feature type="compositionally biased region" description="Polar residues" evidence="1">
    <location>
        <begin position="92"/>
        <end position="104"/>
    </location>
</feature>
<feature type="region of interest" description="Disordered" evidence="1">
    <location>
        <begin position="76"/>
        <end position="153"/>
    </location>
</feature>
<reference evidence="3 4" key="1">
    <citation type="journal article" date="2014" name="Int. J. Syst. Evol. Microbiol.">
        <title>Phaeodactylibacter xiamenensis gen. nov., sp. nov., a member of the family Saprospiraceae isolated from the marine alga Phaeodactylum tricornutum.</title>
        <authorList>
            <person name="Chen Z.Jr."/>
            <person name="Lei X."/>
            <person name="Lai Q."/>
            <person name="Li Y."/>
            <person name="Zhang B."/>
            <person name="Zhang J."/>
            <person name="Zhang H."/>
            <person name="Yang L."/>
            <person name="Zheng W."/>
            <person name="Tian Y."/>
            <person name="Yu Z."/>
            <person name="Xu H.Jr."/>
            <person name="Zheng T."/>
        </authorList>
    </citation>
    <scope>NUCLEOTIDE SEQUENCE [LARGE SCALE GENOMIC DNA]</scope>
    <source>
        <strain evidence="3 4">KD52</strain>
    </source>
</reference>
<dbReference type="STRING" id="1524460.IX84_21400"/>
<organism evidence="3 4">
    <name type="scientific">Phaeodactylibacter xiamenensis</name>
    <dbReference type="NCBI Taxonomy" id="1524460"/>
    <lineage>
        <taxon>Bacteria</taxon>
        <taxon>Pseudomonadati</taxon>
        <taxon>Bacteroidota</taxon>
        <taxon>Saprospiria</taxon>
        <taxon>Saprospirales</taxon>
        <taxon>Haliscomenobacteraceae</taxon>
        <taxon>Phaeodactylibacter</taxon>
    </lineage>
</organism>
<evidence type="ECO:0008006" key="5">
    <source>
        <dbReference type="Google" id="ProtNLM"/>
    </source>
</evidence>
<keyword evidence="2" id="KW-1133">Transmembrane helix</keyword>
<sequence>MQDNFTSNINPEWVEEGWSGMRQMLDQEMPVQQRRPLVWVWWSAALLAIGIGTGWLLNDFAGNHTVIGQLPVPSEWARASQNPEHSPLEQEANVTGQGDSSPIAGNTPPIAGAAHYPNAALNTSPIPRPVKQSEPNAKVQYRQTASATTSIEQEGPLALSPALTAIPPLNALAALSPEPLEKQSFPSLPEQPKTTLATTSPWQPGLFISGLFVPEQGSTGYEAGVFLAWEPNQSRWYSRFSMSYLRLGMNQQLDQRQFALSNSRFSNNPAVVSMATKVEVAHFANTALRAGYQITPGLGLEGGFFMAYLTSAQKVNLWAGTGAPDNSGGTDGSEASLPAFNITNRSQSVTGLSRWSTGWTAGLRYNLSDNFFTTLNYSAPVTGFPATGNQKTILNPTIALSLFGSF</sequence>
<name>A0A098S5B2_9BACT</name>
<dbReference type="EMBL" id="JPOS01000079">
    <property type="protein sequence ID" value="KGE86357.1"/>
    <property type="molecule type" value="Genomic_DNA"/>
</dbReference>
<keyword evidence="4" id="KW-1185">Reference proteome</keyword>
<dbReference type="AlphaFoldDB" id="A0A098S5B2"/>
<evidence type="ECO:0000313" key="3">
    <source>
        <dbReference type="EMBL" id="KGE86357.1"/>
    </source>
</evidence>